<dbReference type="RefSeq" id="WP_106118513.1">
    <property type="nucleotide sequence ID" value="NZ_PVUH01000025.1"/>
</dbReference>
<protein>
    <submittedName>
        <fullName evidence="1">Uncharacterized protein</fullName>
    </submittedName>
</protein>
<evidence type="ECO:0000313" key="2">
    <source>
        <dbReference type="Proteomes" id="UP000239731"/>
    </source>
</evidence>
<reference evidence="1 2" key="1">
    <citation type="submission" date="2018-03" db="EMBL/GenBank/DDBJ databases">
        <title>Blue discolouration in mozzarella cheese caused by Pseudomonas fluorescens.</title>
        <authorList>
            <person name="Chiesa F."/>
            <person name="Dalmasso A."/>
            <person name="Lomonaco S."/>
        </authorList>
    </citation>
    <scope>NUCLEOTIDE SEQUENCE [LARGE SCALE GENOMIC DNA]</scope>
    <source>
        <strain evidence="1 2">11293</strain>
    </source>
</reference>
<gene>
    <name evidence="1" type="ORF">C7A10_27220</name>
</gene>
<organism evidence="1 2">
    <name type="scientific">Pseudomonas fluorescens</name>
    <dbReference type="NCBI Taxonomy" id="294"/>
    <lineage>
        <taxon>Bacteria</taxon>
        <taxon>Pseudomonadati</taxon>
        <taxon>Pseudomonadota</taxon>
        <taxon>Gammaproteobacteria</taxon>
        <taxon>Pseudomonadales</taxon>
        <taxon>Pseudomonadaceae</taxon>
        <taxon>Pseudomonas</taxon>
    </lineage>
</organism>
<comment type="caution">
    <text evidence="1">The sequence shown here is derived from an EMBL/GenBank/DDBJ whole genome shotgun (WGS) entry which is preliminary data.</text>
</comment>
<accession>A0A2T0HQG3</accession>
<proteinExistence type="predicted"/>
<evidence type="ECO:0000313" key="1">
    <source>
        <dbReference type="EMBL" id="PRW85335.1"/>
    </source>
</evidence>
<dbReference type="Proteomes" id="UP000239731">
    <property type="component" value="Unassembled WGS sequence"/>
</dbReference>
<sequence>MHQHTESSNSHNIPAPRFSQSENVARFLEGKVYAVLFSDGWLKVGRGRDAQSRINSHIGTSSMRGATHDRSVISGVLADSGAAENALIAYCCERGKSVHGREWFTGVDFEGVSEFFGAHFMGDTADYLAAAREAQSQRVETMLDTVFSRLGPNPPSATKEADDLARWVASVTHARILDRLYRDDLYGGWLFETSASGMTNFFNYAALAVNTLDEGEIADLFYCASTNPGEALEQITSTAQALIAAYAAEVNQ</sequence>
<dbReference type="AlphaFoldDB" id="A0A2T0HQG3"/>
<name>A0A2T0HQG3_PSEFL</name>
<dbReference type="EMBL" id="PVUH01000025">
    <property type="protein sequence ID" value="PRW85335.1"/>
    <property type="molecule type" value="Genomic_DNA"/>
</dbReference>